<proteinExistence type="predicted"/>
<dbReference type="Proteomes" id="UP001059607">
    <property type="component" value="Chromosome"/>
</dbReference>
<accession>A0ABY5EDN2</accession>
<organism evidence="2 3">
    <name type="scientific">Pseudomonas nunensis</name>
    <dbReference type="NCBI Taxonomy" id="2961896"/>
    <lineage>
        <taxon>Bacteria</taxon>
        <taxon>Pseudomonadati</taxon>
        <taxon>Pseudomonadota</taxon>
        <taxon>Gammaproteobacteria</taxon>
        <taxon>Pseudomonadales</taxon>
        <taxon>Pseudomonadaceae</taxon>
        <taxon>Pseudomonas</taxon>
    </lineage>
</organism>
<dbReference type="EMBL" id="CP101125">
    <property type="protein sequence ID" value="UTO13373.1"/>
    <property type="molecule type" value="Genomic_DNA"/>
</dbReference>
<keyword evidence="3" id="KW-1185">Reference proteome</keyword>
<evidence type="ECO:0000256" key="1">
    <source>
        <dbReference type="SAM" id="MobiDB-lite"/>
    </source>
</evidence>
<name>A0ABY5EDN2_9PSED</name>
<sequence>MKNADNHQAGNSGSATEEQTTSRELDFGSREWRAVNNSKFSSYRAQLNAYNEATTREARKMSRFTGEDSKGNLLVQMEAENIGSGYAPNPLDPANPRFIPKMNAFEMKFDFETLQPIALYPIEKI</sequence>
<protein>
    <submittedName>
        <fullName evidence="2">Uncharacterized protein</fullName>
    </submittedName>
</protein>
<evidence type="ECO:0000313" key="2">
    <source>
        <dbReference type="EMBL" id="UTO13373.1"/>
    </source>
</evidence>
<feature type="compositionally biased region" description="Polar residues" evidence="1">
    <location>
        <begin position="1"/>
        <end position="19"/>
    </location>
</feature>
<evidence type="ECO:0000313" key="3">
    <source>
        <dbReference type="Proteomes" id="UP001059607"/>
    </source>
</evidence>
<reference evidence="2" key="1">
    <citation type="submission" date="2022-07" db="EMBL/GenBank/DDBJ databases">
        <title>Pseudomonas nunamit sp. nov. an antifungal species isolated from Greenland.</title>
        <authorList>
            <person name="Ntana F."/>
            <person name="Hennessy R.C."/>
            <person name="Zervas A."/>
            <person name="Stougaard P."/>
        </authorList>
    </citation>
    <scope>NUCLEOTIDE SEQUENCE</scope>
    <source>
        <strain evidence="2">In5</strain>
    </source>
</reference>
<gene>
    <name evidence="2" type="ORF">NK667_24870</name>
</gene>
<feature type="region of interest" description="Disordered" evidence="1">
    <location>
        <begin position="1"/>
        <end position="29"/>
    </location>
</feature>
<dbReference type="RefSeq" id="WP_236708641.1">
    <property type="nucleotide sequence ID" value="NZ_CP101125.1"/>
</dbReference>
<feature type="compositionally biased region" description="Basic and acidic residues" evidence="1">
    <location>
        <begin position="20"/>
        <end position="29"/>
    </location>
</feature>